<protein>
    <submittedName>
        <fullName evidence="3">DUF4340 domain-containing protein</fullName>
    </submittedName>
</protein>
<feature type="domain" description="DUF4340" evidence="2">
    <location>
        <begin position="103"/>
        <end position="246"/>
    </location>
</feature>
<feature type="chain" id="PRO_5046977764" evidence="1">
    <location>
        <begin position="21"/>
        <end position="325"/>
    </location>
</feature>
<organism evidence="3 4">
    <name type="scientific">Ruminococcus turbiniformis</name>
    <dbReference type="NCBI Taxonomy" id="2881258"/>
    <lineage>
        <taxon>Bacteria</taxon>
        <taxon>Bacillati</taxon>
        <taxon>Bacillota</taxon>
        <taxon>Clostridia</taxon>
        <taxon>Eubacteriales</taxon>
        <taxon>Oscillospiraceae</taxon>
        <taxon>Ruminococcus</taxon>
    </lineage>
</organism>
<gene>
    <name evidence="3" type="ORF">LKD70_15920</name>
</gene>
<evidence type="ECO:0000313" key="4">
    <source>
        <dbReference type="Proteomes" id="UP001198151"/>
    </source>
</evidence>
<evidence type="ECO:0000259" key="2">
    <source>
        <dbReference type="Pfam" id="PF14238"/>
    </source>
</evidence>
<proteinExistence type="predicted"/>
<feature type="signal peptide" evidence="1">
    <location>
        <begin position="1"/>
        <end position="20"/>
    </location>
</feature>
<accession>A0ABS8G204</accession>
<sequence>MKRRIISAAVLMGFACLGLAGCQSDEYTRQELNITEDTYEITAWKEELPDQTDYSINADYIRGISIEDNGQEVFTVSYEPQDYKEAYDYWEVSVPYDSSVTPNTEELYNLFENLAAIRLTEDTSGITFDEAGLTDTARKVCLALTSDGSDAPDSMLRLSVGSEDGSGNYYASLAGSDQVFIFPGSAVDALFGINPFEYILKIPVLVDTKTVSSIEISQGDKLYTMSVGDQGYVMDGHEVEEDEYNETYVKLLDVFIKEELPEEESVSEDTQPLLDIRFFRNTDDVSDVEISYYPYDDESAVISVNGAQYFLANLEDVENLADEFF</sequence>
<evidence type="ECO:0000256" key="1">
    <source>
        <dbReference type="SAM" id="SignalP"/>
    </source>
</evidence>
<keyword evidence="1" id="KW-0732">Signal</keyword>
<dbReference type="RefSeq" id="WP_227708862.1">
    <property type="nucleotide sequence ID" value="NZ_JAJEQX010000039.1"/>
</dbReference>
<dbReference type="PROSITE" id="PS51257">
    <property type="entry name" value="PROKAR_LIPOPROTEIN"/>
    <property type="match status" value="1"/>
</dbReference>
<dbReference type="EMBL" id="JAJEQX010000039">
    <property type="protein sequence ID" value="MCC2255879.1"/>
    <property type="molecule type" value="Genomic_DNA"/>
</dbReference>
<name>A0ABS8G204_9FIRM</name>
<evidence type="ECO:0000313" key="3">
    <source>
        <dbReference type="EMBL" id="MCC2255879.1"/>
    </source>
</evidence>
<comment type="caution">
    <text evidence="3">The sequence shown here is derived from an EMBL/GenBank/DDBJ whole genome shotgun (WGS) entry which is preliminary data.</text>
</comment>
<dbReference type="Proteomes" id="UP001198151">
    <property type="component" value="Unassembled WGS sequence"/>
</dbReference>
<reference evidence="3 4" key="1">
    <citation type="submission" date="2021-10" db="EMBL/GenBank/DDBJ databases">
        <title>Anaerobic single-cell dispensing facilitates the cultivation of human gut bacteria.</title>
        <authorList>
            <person name="Afrizal A."/>
        </authorList>
    </citation>
    <scope>NUCLEOTIDE SEQUENCE [LARGE SCALE GENOMIC DNA]</scope>
    <source>
        <strain evidence="3 4">CLA-AA-H200</strain>
    </source>
</reference>
<keyword evidence="4" id="KW-1185">Reference proteome</keyword>
<dbReference type="Pfam" id="PF14238">
    <property type="entry name" value="DUF4340"/>
    <property type="match status" value="1"/>
</dbReference>
<dbReference type="InterPro" id="IPR025641">
    <property type="entry name" value="DUF4340"/>
</dbReference>